<dbReference type="EMBL" id="JAMGTK010000031">
    <property type="protein sequence ID" value="MDK4512961.1"/>
    <property type="molecule type" value="Genomic_DNA"/>
</dbReference>
<dbReference type="RefSeq" id="WP_062624554.1">
    <property type="nucleotide sequence ID" value="NZ_JAMGTK010000031.1"/>
</dbReference>
<comment type="caution">
    <text evidence="2">The sequence shown here is derived from an EMBL/GenBank/DDBJ whole genome shotgun (WGS) entry which is preliminary data.</text>
</comment>
<reference evidence="2" key="1">
    <citation type="journal article" date="2022" name="Gene">
        <title>A genome-led study on the pathogenesis of Fusobacterium necrophorum infections.</title>
        <authorList>
            <person name="Thapa G."/>
            <person name="Jayal A."/>
            <person name="Sikazwe E."/>
            <person name="Perry T."/>
            <person name="Mohammed Al Balushi A."/>
            <person name="Livingstone P."/>
        </authorList>
    </citation>
    <scope>NUCLEOTIDE SEQUENCE</scope>
    <source>
        <strain evidence="2">BRON_8</strain>
    </source>
</reference>
<evidence type="ECO:0000313" key="3">
    <source>
        <dbReference type="Proteomes" id="UP001173223"/>
    </source>
</evidence>
<feature type="region of interest" description="Disordered" evidence="1">
    <location>
        <begin position="405"/>
        <end position="426"/>
    </location>
</feature>
<proteinExistence type="predicted"/>
<feature type="compositionally biased region" description="Basic and acidic residues" evidence="1">
    <location>
        <begin position="414"/>
        <end position="426"/>
    </location>
</feature>
<dbReference type="Pfam" id="PF05133">
    <property type="entry name" value="SPP1_portal"/>
    <property type="match status" value="1"/>
</dbReference>
<evidence type="ECO:0000313" key="2">
    <source>
        <dbReference type="EMBL" id="MDK4512961.1"/>
    </source>
</evidence>
<evidence type="ECO:0000256" key="1">
    <source>
        <dbReference type="SAM" id="MobiDB-lite"/>
    </source>
</evidence>
<dbReference type="AlphaFoldDB" id="A0AAW6WEC7"/>
<reference evidence="2" key="2">
    <citation type="submission" date="2022-04" db="EMBL/GenBank/DDBJ databases">
        <authorList>
            <person name="Livingstone P.G."/>
        </authorList>
    </citation>
    <scope>NUCLEOTIDE SEQUENCE</scope>
    <source>
        <strain evidence="2">BRON_8</strain>
    </source>
</reference>
<organism evidence="2 3">
    <name type="scientific">Fusobacterium necrophorum</name>
    <dbReference type="NCBI Taxonomy" id="859"/>
    <lineage>
        <taxon>Bacteria</taxon>
        <taxon>Fusobacteriati</taxon>
        <taxon>Fusobacteriota</taxon>
        <taxon>Fusobacteriia</taxon>
        <taxon>Fusobacteriales</taxon>
        <taxon>Fusobacteriaceae</taxon>
        <taxon>Fusobacterium</taxon>
    </lineage>
</organism>
<sequence length="426" mass="49631">MIEKIKKMIEEQQGRNLKFLKDWERYKTKEVTIFHRQLPTAQKINNKINHDYIGVLVNTKVGHYLGNPIAISLDNSDDNKNQEITKLRRYTAFDRVLTELGIHASVMGYGVCLCYIDENGKFDLVEIDPWSVYFDEELCFRIIAGKNEKGDNIEVIEAYDTQKRYYFSKKESVITPISEFKGMKSNVNHLFDKIPLIKFKNNKEELSETYRVRNIIEVLDKMYSDLASELEQFRLAYIKFKGCTPDEDTIKSMQQTGAIGLPEDSDVDFITKNLNIEGVLSAIDVEVRNIFKFAQTYDAHQTREGYGQLTNLGIHFLMAPINNNCKKTIHYFKEALYQVFTFYSQTTEGKWLDPLELSFDFTLDTPRNILEETQIQQNLTGIVSTETRLKLATFVDDVQKEIEKMEEENAMEDAYERDVDEKETDK</sequence>
<gene>
    <name evidence="2" type="ORF">MWG07_11940</name>
</gene>
<dbReference type="InterPro" id="IPR021145">
    <property type="entry name" value="Portal_protein_SPP1_Gp6-like"/>
</dbReference>
<keyword evidence="3" id="KW-1185">Reference proteome</keyword>
<name>A0AAW6WEC7_9FUSO</name>
<dbReference type="Proteomes" id="UP001173223">
    <property type="component" value="Unassembled WGS sequence"/>
</dbReference>
<accession>A0AAW6WEC7</accession>
<protein>
    <submittedName>
        <fullName evidence="2">Phage portal protein</fullName>
    </submittedName>
</protein>